<accession>A0A8J7DEL9</accession>
<keyword evidence="1" id="KW-0732">Signal</keyword>
<evidence type="ECO:0000313" key="2">
    <source>
        <dbReference type="EMBL" id="MBE9024780.1"/>
    </source>
</evidence>
<feature type="chain" id="PRO_5035189397" evidence="1">
    <location>
        <begin position="32"/>
        <end position="106"/>
    </location>
</feature>
<evidence type="ECO:0000313" key="3">
    <source>
        <dbReference type="Proteomes" id="UP000622533"/>
    </source>
</evidence>
<gene>
    <name evidence="2" type="ORF">IQ276_20835</name>
</gene>
<organism evidence="2 3">
    <name type="scientific">Desmonostoc muscorum LEGE 12446</name>
    <dbReference type="NCBI Taxonomy" id="1828758"/>
    <lineage>
        <taxon>Bacteria</taxon>
        <taxon>Bacillati</taxon>
        <taxon>Cyanobacteriota</taxon>
        <taxon>Cyanophyceae</taxon>
        <taxon>Nostocales</taxon>
        <taxon>Nostocaceae</taxon>
        <taxon>Desmonostoc</taxon>
    </lineage>
</organism>
<proteinExistence type="predicted"/>
<protein>
    <submittedName>
        <fullName evidence="2">Uncharacterized protein</fullName>
    </submittedName>
</protein>
<name>A0A8J7DEL9_DESMC</name>
<comment type="caution">
    <text evidence="2">The sequence shown here is derived from an EMBL/GenBank/DDBJ whole genome shotgun (WGS) entry which is preliminary data.</text>
</comment>
<keyword evidence="3" id="KW-1185">Reference proteome</keyword>
<reference evidence="2" key="1">
    <citation type="submission" date="2020-10" db="EMBL/GenBank/DDBJ databases">
        <authorList>
            <person name="Castelo-Branco R."/>
            <person name="Eusebio N."/>
            <person name="Adriana R."/>
            <person name="Vieira A."/>
            <person name="Brugerolle De Fraissinette N."/>
            <person name="Rezende De Castro R."/>
            <person name="Schneider M.P."/>
            <person name="Vasconcelos V."/>
            <person name="Leao P.N."/>
        </authorList>
    </citation>
    <scope>NUCLEOTIDE SEQUENCE</scope>
    <source>
        <strain evidence="2">LEGE 12446</strain>
    </source>
</reference>
<dbReference type="Proteomes" id="UP000622533">
    <property type="component" value="Unassembled WGS sequence"/>
</dbReference>
<dbReference type="RefSeq" id="WP_193919397.1">
    <property type="nucleotide sequence ID" value="NZ_JADEXS020000002.1"/>
</dbReference>
<evidence type="ECO:0000256" key="1">
    <source>
        <dbReference type="SAM" id="SignalP"/>
    </source>
</evidence>
<sequence>MFPVATSHRPSSLLCVSAIACMIAYSGIAVSKALSTVPDSIAGDLSENSLSCIQHQNNMVSGKSFSYNKAKAENIKINLSNFHQIKLISDNDQRILSVCKQTTTAS</sequence>
<dbReference type="AlphaFoldDB" id="A0A8J7DEL9"/>
<dbReference type="EMBL" id="JADEXS010000313">
    <property type="protein sequence ID" value="MBE9024780.1"/>
    <property type="molecule type" value="Genomic_DNA"/>
</dbReference>
<feature type="signal peptide" evidence="1">
    <location>
        <begin position="1"/>
        <end position="31"/>
    </location>
</feature>